<evidence type="ECO:0000313" key="2">
    <source>
        <dbReference type="Proteomes" id="UP000285757"/>
    </source>
</evidence>
<reference evidence="1 2" key="1">
    <citation type="submission" date="2016-10" db="EMBL/GenBank/DDBJ databases">
        <title>Comparative genome analysis of multiple Pseudomonas spp. focuses on biocontrol and plant growth promoting traits.</title>
        <authorList>
            <person name="Tao X.-Y."/>
            <person name="Taylor C.G."/>
        </authorList>
    </citation>
    <scope>NUCLEOTIDE SEQUENCE [LARGE SCALE GENOMIC DNA]</scope>
    <source>
        <strain evidence="1 2">24D3</strain>
    </source>
</reference>
<protein>
    <submittedName>
        <fullName evidence="1">Uncharacterized protein</fullName>
    </submittedName>
</protein>
<dbReference type="EMBL" id="MOBU01000015">
    <property type="protein sequence ID" value="RON65024.1"/>
    <property type="molecule type" value="Genomic_DNA"/>
</dbReference>
<gene>
    <name evidence="1" type="ORF">BK671_18195</name>
</gene>
<evidence type="ECO:0000313" key="1">
    <source>
        <dbReference type="EMBL" id="RON65024.1"/>
    </source>
</evidence>
<accession>A0A423L9P5</accession>
<organism evidence="1 2">
    <name type="scientific">Pseudomonas fluorescens</name>
    <dbReference type="NCBI Taxonomy" id="294"/>
    <lineage>
        <taxon>Bacteria</taxon>
        <taxon>Pseudomonadati</taxon>
        <taxon>Pseudomonadota</taxon>
        <taxon>Gammaproteobacteria</taxon>
        <taxon>Pseudomonadales</taxon>
        <taxon>Pseudomonadaceae</taxon>
        <taxon>Pseudomonas</taxon>
    </lineage>
</organism>
<dbReference type="AlphaFoldDB" id="A0A423L9P5"/>
<comment type="caution">
    <text evidence="1">The sequence shown here is derived from an EMBL/GenBank/DDBJ whole genome shotgun (WGS) entry which is preliminary data.</text>
</comment>
<sequence>MDSKRAIELSKKIIEIQTLMIAYTTDGRTSAQPAEYRELYAEVIIDLDDAKYANPNPHKSLEVFMAFCKLQEMSTYASRRVYVQELYADILLDLKRIQRHAPSSRNWSKANEALADELTPIRAQWLKAKNFIYSATPDFENSVKESISSVESSLMVLLNEPNGTLGKIIKRANLDVDIERLITQAYGYASNKDFVRHGGTVESALSQAEAEFFLEFAATSIVYITNRLKNMTPESPSKSSTSDL</sequence>
<name>A0A423L9P5_PSEFL</name>
<dbReference type="Proteomes" id="UP000285757">
    <property type="component" value="Unassembled WGS sequence"/>
</dbReference>
<dbReference type="RefSeq" id="WP_123533943.1">
    <property type="nucleotide sequence ID" value="NZ_MOBU01000015.1"/>
</dbReference>
<proteinExistence type="predicted"/>